<sequence length="22" mass="2454">MKTNSVAVPRSKKTGGTWEYRG</sequence>
<proteinExistence type="predicted"/>
<reference evidence="2" key="1">
    <citation type="submission" date="2014-11" db="EMBL/GenBank/DDBJ databases">
        <authorList>
            <person name="Amaro Gonzalez C."/>
        </authorList>
    </citation>
    <scope>NUCLEOTIDE SEQUENCE</scope>
</reference>
<evidence type="ECO:0000256" key="1">
    <source>
        <dbReference type="SAM" id="MobiDB-lite"/>
    </source>
</evidence>
<evidence type="ECO:0000313" key="2">
    <source>
        <dbReference type="EMBL" id="JAH71301.1"/>
    </source>
</evidence>
<dbReference type="AlphaFoldDB" id="A0A0E9UZY9"/>
<feature type="region of interest" description="Disordered" evidence="1">
    <location>
        <begin position="1"/>
        <end position="22"/>
    </location>
</feature>
<organism evidence="2">
    <name type="scientific">Anguilla anguilla</name>
    <name type="common">European freshwater eel</name>
    <name type="synonym">Muraena anguilla</name>
    <dbReference type="NCBI Taxonomy" id="7936"/>
    <lineage>
        <taxon>Eukaryota</taxon>
        <taxon>Metazoa</taxon>
        <taxon>Chordata</taxon>
        <taxon>Craniata</taxon>
        <taxon>Vertebrata</taxon>
        <taxon>Euteleostomi</taxon>
        <taxon>Actinopterygii</taxon>
        <taxon>Neopterygii</taxon>
        <taxon>Teleostei</taxon>
        <taxon>Anguilliformes</taxon>
        <taxon>Anguillidae</taxon>
        <taxon>Anguilla</taxon>
    </lineage>
</organism>
<accession>A0A0E9UZY9</accession>
<name>A0A0E9UZY9_ANGAN</name>
<protein>
    <submittedName>
        <fullName evidence="2">Uncharacterized protein</fullName>
    </submittedName>
</protein>
<dbReference type="EMBL" id="GBXM01037276">
    <property type="protein sequence ID" value="JAH71301.1"/>
    <property type="molecule type" value="Transcribed_RNA"/>
</dbReference>
<reference evidence="2" key="2">
    <citation type="journal article" date="2015" name="Fish Shellfish Immunol.">
        <title>Early steps in the European eel (Anguilla anguilla)-Vibrio vulnificus interaction in the gills: Role of the RtxA13 toxin.</title>
        <authorList>
            <person name="Callol A."/>
            <person name="Pajuelo D."/>
            <person name="Ebbesson L."/>
            <person name="Teles M."/>
            <person name="MacKenzie S."/>
            <person name="Amaro C."/>
        </authorList>
    </citation>
    <scope>NUCLEOTIDE SEQUENCE</scope>
</reference>